<reference evidence="2" key="1">
    <citation type="journal article" date="2013" name="Proc. Natl. Acad. Sci. U.S.A.">
        <title>Genome structure and metabolic features in the red seaweed Chondrus crispus shed light on evolution of the Archaeplastida.</title>
        <authorList>
            <person name="Collen J."/>
            <person name="Porcel B."/>
            <person name="Carre W."/>
            <person name="Ball S.G."/>
            <person name="Chaparro C."/>
            <person name="Tonon T."/>
            <person name="Barbeyron T."/>
            <person name="Michel G."/>
            <person name="Noel B."/>
            <person name="Valentin K."/>
            <person name="Elias M."/>
            <person name="Artiguenave F."/>
            <person name="Arun A."/>
            <person name="Aury J.M."/>
            <person name="Barbosa-Neto J.F."/>
            <person name="Bothwell J.H."/>
            <person name="Bouget F.Y."/>
            <person name="Brillet L."/>
            <person name="Cabello-Hurtado F."/>
            <person name="Capella-Gutierrez S."/>
            <person name="Charrier B."/>
            <person name="Cladiere L."/>
            <person name="Cock J.M."/>
            <person name="Coelho S.M."/>
            <person name="Colleoni C."/>
            <person name="Czjzek M."/>
            <person name="Da Silva C."/>
            <person name="Delage L."/>
            <person name="Denoeud F."/>
            <person name="Deschamps P."/>
            <person name="Dittami S.M."/>
            <person name="Gabaldon T."/>
            <person name="Gachon C.M."/>
            <person name="Groisillier A."/>
            <person name="Herve C."/>
            <person name="Jabbari K."/>
            <person name="Katinka M."/>
            <person name="Kloareg B."/>
            <person name="Kowalczyk N."/>
            <person name="Labadie K."/>
            <person name="Leblanc C."/>
            <person name="Lopez P.J."/>
            <person name="McLachlan D.H."/>
            <person name="Meslet-Cladiere L."/>
            <person name="Moustafa A."/>
            <person name="Nehr Z."/>
            <person name="Nyvall Collen P."/>
            <person name="Panaud O."/>
            <person name="Partensky F."/>
            <person name="Poulain J."/>
            <person name="Rensing S.A."/>
            <person name="Rousvoal S."/>
            <person name="Samson G."/>
            <person name="Symeonidi A."/>
            <person name="Weissenbach J."/>
            <person name="Zambounis A."/>
            <person name="Wincker P."/>
            <person name="Boyen C."/>
        </authorList>
    </citation>
    <scope>NUCLEOTIDE SEQUENCE [LARGE SCALE GENOMIC DNA]</scope>
    <source>
        <strain evidence="2">cv. Stackhouse</strain>
    </source>
</reference>
<proteinExistence type="predicted"/>
<dbReference type="KEGG" id="ccp:CHC_T00008226001"/>
<dbReference type="GeneID" id="17320102"/>
<accession>R7Q5H1</accession>
<keyword evidence="2" id="KW-1185">Reference proteome</keyword>
<dbReference type="AlphaFoldDB" id="R7Q5H1"/>
<dbReference type="Proteomes" id="UP000012073">
    <property type="component" value="Unassembled WGS sequence"/>
</dbReference>
<dbReference type="EMBL" id="HG001524">
    <property type="protein sequence ID" value="CDF32616.1"/>
    <property type="molecule type" value="Genomic_DNA"/>
</dbReference>
<name>R7Q5H1_CHOCR</name>
<dbReference type="Gramene" id="CDF32616">
    <property type="protein sequence ID" value="CDF32616"/>
    <property type="gene ID" value="CHC_T00008226001"/>
</dbReference>
<dbReference type="RefSeq" id="XP_005712387.1">
    <property type="nucleotide sequence ID" value="XM_005712330.1"/>
</dbReference>
<protein>
    <submittedName>
        <fullName evidence="1">Uncharacterized protein</fullName>
    </submittedName>
</protein>
<organism evidence="1 2">
    <name type="scientific">Chondrus crispus</name>
    <name type="common">Carrageen Irish moss</name>
    <name type="synonym">Polymorpha crispa</name>
    <dbReference type="NCBI Taxonomy" id="2769"/>
    <lineage>
        <taxon>Eukaryota</taxon>
        <taxon>Rhodophyta</taxon>
        <taxon>Florideophyceae</taxon>
        <taxon>Rhodymeniophycidae</taxon>
        <taxon>Gigartinales</taxon>
        <taxon>Gigartinaceae</taxon>
        <taxon>Chondrus</taxon>
    </lineage>
</organism>
<evidence type="ECO:0000313" key="2">
    <source>
        <dbReference type="Proteomes" id="UP000012073"/>
    </source>
</evidence>
<sequence length="53" mass="5244">MPRKVAASLAASKRGGVLTSANRVRAASGTVMRSEAAPTASAISTSTGVTLKV</sequence>
<evidence type="ECO:0000313" key="1">
    <source>
        <dbReference type="EMBL" id="CDF32616.1"/>
    </source>
</evidence>
<gene>
    <name evidence="1" type="ORF">CHC_T00008226001</name>
</gene>